<dbReference type="Proteomes" id="UP001188597">
    <property type="component" value="Unassembled WGS sequence"/>
</dbReference>
<organism evidence="2 3">
    <name type="scientific">Escallonia herrerae</name>
    <dbReference type="NCBI Taxonomy" id="1293975"/>
    <lineage>
        <taxon>Eukaryota</taxon>
        <taxon>Viridiplantae</taxon>
        <taxon>Streptophyta</taxon>
        <taxon>Embryophyta</taxon>
        <taxon>Tracheophyta</taxon>
        <taxon>Spermatophyta</taxon>
        <taxon>Magnoliopsida</taxon>
        <taxon>eudicotyledons</taxon>
        <taxon>Gunneridae</taxon>
        <taxon>Pentapetalae</taxon>
        <taxon>asterids</taxon>
        <taxon>campanulids</taxon>
        <taxon>Escalloniales</taxon>
        <taxon>Escalloniaceae</taxon>
        <taxon>Escallonia</taxon>
    </lineage>
</organism>
<name>A0AA89AJA4_9ASTE</name>
<dbReference type="AlphaFoldDB" id="A0AA89AJA4"/>
<dbReference type="EMBL" id="JAVXUP010002279">
    <property type="protein sequence ID" value="KAK3004292.1"/>
    <property type="molecule type" value="Genomic_DNA"/>
</dbReference>
<evidence type="ECO:0000256" key="1">
    <source>
        <dbReference type="SAM" id="Phobius"/>
    </source>
</evidence>
<accession>A0AA89AJA4</accession>
<dbReference type="GO" id="GO:0005849">
    <property type="term" value="C:mRNA cleavage factor complex"/>
    <property type="evidence" value="ECO:0007669"/>
    <property type="project" value="InterPro"/>
</dbReference>
<reference evidence="2" key="1">
    <citation type="submission" date="2022-12" db="EMBL/GenBank/DDBJ databases">
        <title>Draft genome assemblies for two species of Escallonia (Escalloniales).</title>
        <authorList>
            <person name="Chanderbali A."/>
            <person name="Dervinis C."/>
            <person name="Anghel I."/>
            <person name="Soltis D."/>
            <person name="Soltis P."/>
            <person name="Zapata F."/>
        </authorList>
    </citation>
    <scope>NUCLEOTIDE SEQUENCE</scope>
    <source>
        <strain evidence="2">UCBG64.0493</strain>
        <tissue evidence="2">Leaf</tissue>
    </source>
</reference>
<keyword evidence="3" id="KW-1185">Reference proteome</keyword>
<gene>
    <name evidence="2" type="ORF">RJ639_019675</name>
</gene>
<dbReference type="PANTHER" id="PTHR13047">
    <property type="entry name" value="PRE-MRNA CLEAVAGE FACTOR IM, 25KD SUBUNIT"/>
    <property type="match status" value="1"/>
</dbReference>
<dbReference type="Gene3D" id="3.90.79.10">
    <property type="entry name" value="Nucleoside Triphosphate Pyrophosphohydrolase"/>
    <property type="match status" value="1"/>
</dbReference>
<dbReference type="GO" id="GO:0003729">
    <property type="term" value="F:mRNA binding"/>
    <property type="evidence" value="ECO:0007669"/>
    <property type="project" value="InterPro"/>
</dbReference>
<keyword evidence="1" id="KW-0812">Transmembrane</keyword>
<dbReference type="InterPro" id="IPR016706">
    <property type="entry name" value="Cleav_polyA_spec_factor_su5"/>
</dbReference>
<sequence>MTDPDQRPRAERPPYRYVYQYFSFFLFLRLSTASLTISVYKEYKSINHSMEMRSEAIVPLVNGDNQNNGGSQSQNLVLDIYPLNSYYFGSKEAAPSKEETLFDRIQRMKSNYDAYGLRTCVEAVIVVEDRNPICFVYVSNGIVLSLITNCKLRGMQKF</sequence>
<proteinExistence type="predicted"/>
<comment type="caution">
    <text evidence="2">The sequence shown here is derived from an EMBL/GenBank/DDBJ whole genome shotgun (WGS) entry which is preliminary data.</text>
</comment>
<keyword evidence="1" id="KW-1133">Transmembrane helix</keyword>
<dbReference type="GO" id="GO:0031124">
    <property type="term" value="P:mRNA 3'-end processing"/>
    <property type="evidence" value="ECO:0007669"/>
    <property type="project" value="InterPro"/>
</dbReference>
<evidence type="ECO:0000313" key="3">
    <source>
        <dbReference type="Proteomes" id="UP001188597"/>
    </source>
</evidence>
<evidence type="ECO:0000313" key="2">
    <source>
        <dbReference type="EMBL" id="KAK3004292.1"/>
    </source>
</evidence>
<feature type="transmembrane region" description="Helical" evidence="1">
    <location>
        <begin position="20"/>
        <end position="40"/>
    </location>
</feature>
<keyword evidence="1" id="KW-0472">Membrane</keyword>
<protein>
    <submittedName>
        <fullName evidence="2">Uncharacterized protein</fullName>
    </submittedName>
</protein>
<dbReference type="Pfam" id="PF13869">
    <property type="entry name" value="NUDIX_2"/>
    <property type="match status" value="1"/>
</dbReference>